<evidence type="ECO:0000256" key="3">
    <source>
        <dbReference type="ARBA" id="ARBA00022741"/>
    </source>
</evidence>
<dbReference type="EMBL" id="JH992990">
    <property type="protein sequence ID" value="EKX47337.1"/>
    <property type="molecule type" value="Genomic_DNA"/>
</dbReference>
<dbReference type="InterPro" id="IPR025110">
    <property type="entry name" value="AMP-bd_C"/>
</dbReference>
<evidence type="ECO:0000256" key="1">
    <source>
        <dbReference type="ARBA" id="ARBA00006432"/>
    </source>
</evidence>
<evidence type="ECO:0000313" key="11">
    <source>
        <dbReference type="Proteomes" id="UP000011087"/>
    </source>
</evidence>
<dbReference type="Pfam" id="PF00501">
    <property type="entry name" value="AMP-binding"/>
    <property type="match status" value="1"/>
</dbReference>
<organism evidence="9">
    <name type="scientific">Guillardia theta (strain CCMP2712)</name>
    <name type="common">Cryptophyte</name>
    <dbReference type="NCBI Taxonomy" id="905079"/>
    <lineage>
        <taxon>Eukaryota</taxon>
        <taxon>Cryptophyceae</taxon>
        <taxon>Pyrenomonadales</taxon>
        <taxon>Geminigeraceae</taxon>
        <taxon>Guillardia</taxon>
    </lineage>
</organism>
<dbReference type="GO" id="GO:0005524">
    <property type="term" value="F:ATP binding"/>
    <property type="evidence" value="ECO:0007669"/>
    <property type="project" value="UniProtKB-UniRule"/>
</dbReference>
<dbReference type="PROSITE" id="PS00455">
    <property type="entry name" value="AMP_BINDING"/>
    <property type="match status" value="1"/>
</dbReference>
<comment type="similarity">
    <text evidence="1 5">Belongs to the ATP-dependent AMP-binding enzyme family.</text>
</comment>
<reference evidence="11" key="2">
    <citation type="submission" date="2012-11" db="EMBL/GenBank/DDBJ databases">
        <authorList>
            <person name="Kuo A."/>
            <person name="Curtis B.A."/>
            <person name="Tanifuji G."/>
            <person name="Burki F."/>
            <person name="Gruber A."/>
            <person name="Irimia M."/>
            <person name="Maruyama S."/>
            <person name="Arias M.C."/>
            <person name="Ball S.G."/>
            <person name="Gile G.H."/>
            <person name="Hirakawa Y."/>
            <person name="Hopkins J.F."/>
            <person name="Rensing S.A."/>
            <person name="Schmutz J."/>
            <person name="Symeonidi A."/>
            <person name="Elias M."/>
            <person name="Eveleigh R.J."/>
            <person name="Herman E.K."/>
            <person name="Klute M.J."/>
            <person name="Nakayama T."/>
            <person name="Obornik M."/>
            <person name="Reyes-Prieto A."/>
            <person name="Armbrust E.V."/>
            <person name="Aves S.J."/>
            <person name="Beiko R.G."/>
            <person name="Coutinho P."/>
            <person name="Dacks J.B."/>
            <person name="Durnford D.G."/>
            <person name="Fast N.M."/>
            <person name="Green B.R."/>
            <person name="Grisdale C."/>
            <person name="Hempe F."/>
            <person name="Henrissat B."/>
            <person name="Hoppner M.P."/>
            <person name="Ishida K.-I."/>
            <person name="Kim E."/>
            <person name="Koreny L."/>
            <person name="Kroth P.G."/>
            <person name="Liu Y."/>
            <person name="Malik S.-B."/>
            <person name="Maier U.G."/>
            <person name="McRose D."/>
            <person name="Mock T."/>
            <person name="Neilson J.A."/>
            <person name="Onodera N.T."/>
            <person name="Poole A.M."/>
            <person name="Pritham E.J."/>
            <person name="Richards T.A."/>
            <person name="Rocap G."/>
            <person name="Roy S.W."/>
            <person name="Sarai C."/>
            <person name="Schaack S."/>
            <person name="Shirato S."/>
            <person name="Slamovits C.H."/>
            <person name="Spencer D.F."/>
            <person name="Suzuki S."/>
            <person name="Worden A.Z."/>
            <person name="Zauner S."/>
            <person name="Barry K."/>
            <person name="Bell C."/>
            <person name="Bharti A.K."/>
            <person name="Crow J.A."/>
            <person name="Grimwood J."/>
            <person name="Kramer R."/>
            <person name="Lindquist E."/>
            <person name="Lucas S."/>
            <person name="Salamov A."/>
            <person name="McFadden G.I."/>
            <person name="Lane C.E."/>
            <person name="Keeling P.J."/>
            <person name="Gray M.W."/>
            <person name="Grigoriev I.V."/>
            <person name="Archibald J.M."/>
        </authorList>
    </citation>
    <scope>NUCLEOTIDE SEQUENCE</scope>
    <source>
        <strain evidence="11">CCMP2712</strain>
    </source>
</reference>
<dbReference type="eggNOG" id="KOG1175">
    <property type="taxonomic scope" value="Eukaryota"/>
</dbReference>
<dbReference type="NCBIfam" id="TIGR02188">
    <property type="entry name" value="Ac_CoA_lig_AcsA"/>
    <property type="match status" value="1"/>
</dbReference>
<dbReference type="RefSeq" id="XP_005834317.1">
    <property type="nucleotide sequence ID" value="XM_005834260.1"/>
</dbReference>
<dbReference type="GeneID" id="17303950"/>
<accession>L1JGA4</accession>
<dbReference type="KEGG" id="gtt:GUITHDRAFT_157624"/>
<feature type="domain" description="Acetyl-coenzyme A synthetase N-terminal" evidence="8">
    <location>
        <begin position="12"/>
        <end position="71"/>
    </location>
</feature>
<dbReference type="Pfam" id="PF13193">
    <property type="entry name" value="AMP-binding_C"/>
    <property type="match status" value="1"/>
</dbReference>
<dbReference type="SUPFAM" id="SSF56801">
    <property type="entry name" value="Acetyl-CoA synthetase-like"/>
    <property type="match status" value="1"/>
</dbReference>
<comment type="catalytic activity">
    <reaction evidence="5">
        <text>acetate + ATP + CoA = acetyl-CoA + AMP + diphosphate</text>
        <dbReference type="Rhea" id="RHEA:23176"/>
        <dbReference type="ChEBI" id="CHEBI:30089"/>
        <dbReference type="ChEBI" id="CHEBI:30616"/>
        <dbReference type="ChEBI" id="CHEBI:33019"/>
        <dbReference type="ChEBI" id="CHEBI:57287"/>
        <dbReference type="ChEBI" id="CHEBI:57288"/>
        <dbReference type="ChEBI" id="CHEBI:456215"/>
        <dbReference type="EC" id="6.2.1.1"/>
    </reaction>
</comment>
<evidence type="ECO:0000256" key="4">
    <source>
        <dbReference type="ARBA" id="ARBA00022840"/>
    </source>
</evidence>
<sequence length="653" mass="72732">MAGAYVSNMAQYNKMYRQSLDEPEKFWGMMSKDFYWKEMWHTLNEVNFDYTKGPVSIKWFLGSKTNLAYNALDRHIEAGKGDNIAFYWEGNDDESRAYTYNEVYEMVCKFANVLKSKGIKKGDTVAIYLPMVVELPVAMLACARIGAVHSVVFGGFSADALASRVADCKARVLVTADGVMRAKKLVNLLDIVDNADKILKADKEANHKLDSIIVVERNSKAGPLKEQHEPWNKLMAGASADCPVEWMDAEDPLFLLYTSGSTGKPKGVLHTTAGYMVWSATTFKYVFDYRPGDVYWCTADCGWITGHSYITYGPMINGATQVLFEGVPTHPTPARCWEIIDKYKVNQFYTAPTAVRSLMSFGEQYPEGHSLKSLRVLGSVGEPINPEAWRWYSKHVGRGQCSISDTWWQTETGGHMITPLPGATPQKPGFATKPFFGVEPAILDPDGKEQDGACAGYLTIKRSWPGQLRGIYGDQERFEKTYFQLFNGANEMISKDKYITGDACRRDKDGYYCITGRIDDVINVSGHRIGTAELESALSQFEHCVEAAVVGFPHPIKGEAIYAFVTLEQGYEMTPEVQKALKQVVRSEIGAFAAPDKIQFAPALPKTRSGKIMRRILRRIAAGVTDVSEFGDISTITDPSIIDELLENAKHAS</sequence>
<dbReference type="OrthoDB" id="1706066at2759"/>
<evidence type="ECO:0000259" key="8">
    <source>
        <dbReference type="Pfam" id="PF16177"/>
    </source>
</evidence>
<evidence type="ECO:0000313" key="10">
    <source>
        <dbReference type="EnsemblProtists" id="EKX47337"/>
    </source>
</evidence>
<dbReference type="GO" id="GO:0019427">
    <property type="term" value="P:acetyl-CoA biosynthetic process from acetate"/>
    <property type="evidence" value="ECO:0007669"/>
    <property type="project" value="InterPro"/>
</dbReference>
<protein>
    <recommendedName>
        <fullName evidence="5">Acetyl-coenzyme A synthetase</fullName>
        <ecNumber evidence="5">6.2.1.1</ecNumber>
    </recommendedName>
</protein>
<evidence type="ECO:0000256" key="5">
    <source>
        <dbReference type="RuleBase" id="RU361147"/>
    </source>
</evidence>
<dbReference type="Gene3D" id="3.30.300.30">
    <property type="match status" value="1"/>
</dbReference>
<dbReference type="Proteomes" id="UP000011087">
    <property type="component" value="Unassembled WGS sequence"/>
</dbReference>
<dbReference type="FunFam" id="3.40.50.12780:FF:000001">
    <property type="entry name" value="Acetyl-coenzyme A synthetase"/>
    <property type="match status" value="1"/>
</dbReference>
<gene>
    <name evidence="9" type="ORF">GUITHDRAFT_157624</name>
</gene>
<dbReference type="GO" id="GO:0016208">
    <property type="term" value="F:AMP binding"/>
    <property type="evidence" value="ECO:0007669"/>
    <property type="project" value="InterPro"/>
</dbReference>
<dbReference type="FunFam" id="3.30.300.30:FF:000004">
    <property type="entry name" value="Acetyl-coenzyme A synthetase"/>
    <property type="match status" value="1"/>
</dbReference>
<reference evidence="9 11" key="1">
    <citation type="journal article" date="2012" name="Nature">
        <title>Algal genomes reveal evolutionary mosaicism and the fate of nucleomorphs.</title>
        <authorList>
            <consortium name="DOE Joint Genome Institute"/>
            <person name="Curtis B.A."/>
            <person name="Tanifuji G."/>
            <person name="Burki F."/>
            <person name="Gruber A."/>
            <person name="Irimia M."/>
            <person name="Maruyama S."/>
            <person name="Arias M.C."/>
            <person name="Ball S.G."/>
            <person name="Gile G.H."/>
            <person name="Hirakawa Y."/>
            <person name="Hopkins J.F."/>
            <person name="Kuo A."/>
            <person name="Rensing S.A."/>
            <person name="Schmutz J."/>
            <person name="Symeonidi A."/>
            <person name="Elias M."/>
            <person name="Eveleigh R.J."/>
            <person name="Herman E.K."/>
            <person name="Klute M.J."/>
            <person name="Nakayama T."/>
            <person name="Obornik M."/>
            <person name="Reyes-Prieto A."/>
            <person name="Armbrust E.V."/>
            <person name="Aves S.J."/>
            <person name="Beiko R.G."/>
            <person name="Coutinho P."/>
            <person name="Dacks J.B."/>
            <person name="Durnford D.G."/>
            <person name="Fast N.M."/>
            <person name="Green B.R."/>
            <person name="Grisdale C.J."/>
            <person name="Hempel F."/>
            <person name="Henrissat B."/>
            <person name="Hoppner M.P."/>
            <person name="Ishida K."/>
            <person name="Kim E."/>
            <person name="Koreny L."/>
            <person name="Kroth P.G."/>
            <person name="Liu Y."/>
            <person name="Malik S.B."/>
            <person name="Maier U.G."/>
            <person name="McRose D."/>
            <person name="Mock T."/>
            <person name="Neilson J.A."/>
            <person name="Onodera N.T."/>
            <person name="Poole A.M."/>
            <person name="Pritham E.J."/>
            <person name="Richards T.A."/>
            <person name="Rocap G."/>
            <person name="Roy S.W."/>
            <person name="Sarai C."/>
            <person name="Schaack S."/>
            <person name="Shirato S."/>
            <person name="Slamovits C.H."/>
            <person name="Spencer D.F."/>
            <person name="Suzuki S."/>
            <person name="Worden A.Z."/>
            <person name="Zauner S."/>
            <person name="Barry K."/>
            <person name="Bell C."/>
            <person name="Bharti A.K."/>
            <person name="Crow J.A."/>
            <person name="Grimwood J."/>
            <person name="Kramer R."/>
            <person name="Lindquist E."/>
            <person name="Lucas S."/>
            <person name="Salamov A."/>
            <person name="McFadden G.I."/>
            <person name="Lane C.E."/>
            <person name="Keeling P.J."/>
            <person name="Gray M.W."/>
            <person name="Grigoriev I.V."/>
            <person name="Archibald J.M."/>
        </authorList>
    </citation>
    <scope>NUCLEOTIDE SEQUENCE</scope>
    <source>
        <strain evidence="9 11">CCMP2712</strain>
    </source>
</reference>
<evidence type="ECO:0000259" key="7">
    <source>
        <dbReference type="Pfam" id="PF13193"/>
    </source>
</evidence>
<dbReference type="EC" id="6.2.1.1" evidence="5"/>
<dbReference type="PANTHER" id="PTHR24095">
    <property type="entry name" value="ACETYL-COENZYME A SYNTHETASE"/>
    <property type="match status" value="1"/>
</dbReference>
<dbReference type="InterPro" id="IPR000873">
    <property type="entry name" value="AMP-dep_synth/lig_dom"/>
</dbReference>
<evidence type="ECO:0000259" key="6">
    <source>
        <dbReference type="Pfam" id="PF00501"/>
    </source>
</evidence>
<dbReference type="InterPro" id="IPR020845">
    <property type="entry name" value="AMP-binding_CS"/>
</dbReference>
<keyword evidence="11" id="KW-1185">Reference proteome</keyword>
<dbReference type="STRING" id="905079.L1JGA4"/>
<evidence type="ECO:0000256" key="2">
    <source>
        <dbReference type="ARBA" id="ARBA00022598"/>
    </source>
</evidence>
<dbReference type="PANTHER" id="PTHR24095:SF14">
    <property type="entry name" value="ACETYL-COENZYME A SYNTHETASE 1"/>
    <property type="match status" value="1"/>
</dbReference>
<dbReference type="HOGENOM" id="CLU_000022_3_6_1"/>
<evidence type="ECO:0000313" key="9">
    <source>
        <dbReference type="EMBL" id="EKX47337.1"/>
    </source>
</evidence>
<dbReference type="InterPro" id="IPR032387">
    <property type="entry name" value="ACAS_N"/>
</dbReference>
<dbReference type="EnsemblProtists" id="EKX47337">
    <property type="protein sequence ID" value="EKX47337"/>
    <property type="gene ID" value="GUITHDRAFT_157624"/>
</dbReference>
<reference evidence="10" key="3">
    <citation type="submission" date="2015-06" db="UniProtKB">
        <authorList>
            <consortium name="EnsemblProtists"/>
        </authorList>
    </citation>
    <scope>IDENTIFICATION</scope>
</reference>
<dbReference type="Gene3D" id="3.40.50.12780">
    <property type="entry name" value="N-terminal domain of ligase-like"/>
    <property type="match status" value="1"/>
</dbReference>
<dbReference type="Pfam" id="PF16177">
    <property type="entry name" value="ACAS_N"/>
    <property type="match status" value="1"/>
</dbReference>
<keyword evidence="3 5" id="KW-0547">Nucleotide-binding</keyword>
<dbReference type="AlphaFoldDB" id="L1JGA4"/>
<feature type="domain" description="AMP-dependent synthetase/ligase" evidence="6">
    <location>
        <begin position="78"/>
        <end position="463"/>
    </location>
</feature>
<dbReference type="PaxDb" id="55529-EKX47337"/>
<name>L1JGA4_GUITC</name>
<keyword evidence="2 5" id="KW-0436">Ligase</keyword>
<feature type="domain" description="AMP-binding enzyme C-terminal" evidence="7">
    <location>
        <begin position="533"/>
        <end position="611"/>
    </location>
</feature>
<proteinExistence type="inferred from homology"/>
<dbReference type="GO" id="GO:0003987">
    <property type="term" value="F:acetate-CoA ligase activity"/>
    <property type="evidence" value="ECO:0007669"/>
    <property type="project" value="UniProtKB-UniRule"/>
</dbReference>
<dbReference type="CDD" id="cd05966">
    <property type="entry name" value="ACS"/>
    <property type="match status" value="1"/>
</dbReference>
<dbReference type="InterPro" id="IPR045851">
    <property type="entry name" value="AMP-bd_C_sf"/>
</dbReference>
<dbReference type="NCBIfam" id="NF001208">
    <property type="entry name" value="PRK00174.1"/>
    <property type="match status" value="1"/>
</dbReference>
<dbReference type="InterPro" id="IPR042099">
    <property type="entry name" value="ANL_N_sf"/>
</dbReference>
<keyword evidence="4 5" id="KW-0067">ATP-binding</keyword>
<dbReference type="OMA" id="TVHTKKI"/>
<dbReference type="InterPro" id="IPR011904">
    <property type="entry name" value="Ac_CoA_lig"/>
</dbReference>